<dbReference type="PANTHER" id="PTHR35402:SF1">
    <property type="entry name" value="TYPE II SECRETION SYSTEM PROTEIN GSPF DOMAIN-CONTAINING PROTEIN"/>
    <property type="match status" value="1"/>
</dbReference>
<evidence type="ECO:0000256" key="3">
    <source>
        <dbReference type="ARBA" id="ARBA00022692"/>
    </source>
</evidence>
<evidence type="ECO:0000256" key="2">
    <source>
        <dbReference type="ARBA" id="ARBA00022475"/>
    </source>
</evidence>
<organism evidence="8 9">
    <name type="scientific">Methanococcoides vulcani</name>
    <dbReference type="NCBI Taxonomy" id="1353158"/>
    <lineage>
        <taxon>Archaea</taxon>
        <taxon>Methanobacteriati</taxon>
        <taxon>Methanobacteriota</taxon>
        <taxon>Stenosarchaea group</taxon>
        <taxon>Methanomicrobia</taxon>
        <taxon>Methanosarcinales</taxon>
        <taxon>Methanosarcinaceae</taxon>
        <taxon>Methanococcoides</taxon>
    </lineage>
</organism>
<evidence type="ECO:0000313" key="8">
    <source>
        <dbReference type="EMBL" id="SES93756.1"/>
    </source>
</evidence>
<dbReference type="EMBL" id="FOHQ01000004">
    <property type="protein sequence ID" value="SES93756.1"/>
    <property type="molecule type" value="Genomic_DNA"/>
</dbReference>
<keyword evidence="4 6" id="KW-1133">Transmembrane helix</keyword>
<dbReference type="OrthoDB" id="12374at2157"/>
<keyword evidence="9" id="KW-1185">Reference proteome</keyword>
<evidence type="ECO:0000313" key="9">
    <source>
        <dbReference type="Proteomes" id="UP000243338"/>
    </source>
</evidence>
<accession>A0A1I0AHS2</accession>
<dbReference type="InterPro" id="IPR056569">
    <property type="entry name" value="ArlJ-like"/>
</dbReference>
<feature type="transmembrane region" description="Helical" evidence="6">
    <location>
        <begin position="280"/>
        <end position="303"/>
    </location>
</feature>
<protein>
    <submittedName>
        <fullName evidence="8">Flagellar protein FlaJ</fullName>
    </submittedName>
</protein>
<comment type="subcellular location">
    <subcellularLocation>
        <location evidence="1">Cell membrane</location>
        <topology evidence="1">Multi-pass membrane protein</topology>
    </subcellularLocation>
</comment>
<dbReference type="GO" id="GO:0005886">
    <property type="term" value="C:plasma membrane"/>
    <property type="evidence" value="ECO:0007669"/>
    <property type="project" value="UniProtKB-SubCell"/>
</dbReference>
<feature type="transmembrane region" description="Helical" evidence="6">
    <location>
        <begin position="134"/>
        <end position="153"/>
    </location>
</feature>
<proteinExistence type="predicted"/>
<keyword evidence="8" id="KW-0282">Flagellum</keyword>
<reference evidence="9" key="1">
    <citation type="submission" date="2016-10" db="EMBL/GenBank/DDBJ databases">
        <authorList>
            <person name="Varghese N."/>
            <person name="Submissions S."/>
        </authorList>
    </citation>
    <scope>NUCLEOTIDE SEQUENCE [LARGE SCALE GENOMIC DNA]</scope>
    <source>
        <strain evidence="9">SLH 33</strain>
    </source>
</reference>
<keyword evidence="3 6" id="KW-0812">Transmembrane</keyword>
<feature type="transmembrane region" description="Helical" evidence="6">
    <location>
        <begin position="252"/>
        <end position="273"/>
    </location>
</feature>
<keyword evidence="5 6" id="KW-0472">Membrane</keyword>
<feature type="domain" description="Type II secretion system protein GspF" evidence="7">
    <location>
        <begin position="140"/>
        <end position="266"/>
    </location>
</feature>
<dbReference type="STRING" id="1353158.SAMN04488587_1677"/>
<keyword evidence="2" id="KW-1003">Cell membrane</keyword>
<evidence type="ECO:0000256" key="1">
    <source>
        <dbReference type="ARBA" id="ARBA00004651"/>
    </source>
</evidence>
<feature type="transmembrane region" description="Helical" evidence="6">
    <location>
        <begin position="94"/>
        <end position="122"/>
    </location>
</feature>
<dbReference type="PANTHER" id="PTHR35402">
    <property type="entry name" value="INTEGRAL MEMBRANE PROTEIN-RELATED"/>
    <property type="match status" value="1"/>
</dbReference>
<dbReference type="Proteomes" id="UP000243338">
    <property type="component" value="Unassembled WGS sequence"/>
</dbReference>
<keyword evidence="8" id="KW-0966">Cell projection</keyword>
<dbReference type="InterPro" id="IPR018076">
    <property type="entry name" value="T2SS_GspF_dom"/>
</dbReference>
<feature type="transmembrane region" description="Helical" evidence="6">
    <location>
        <begin position="43"/>
        <end position="69"/>
    </location>
</feature>
<dbReference type="AlphaFoldDB" id="A0A1I0AHS2"/>
<evidence type="ECO:0000256" key="6">
    <source>
        <dbReference type="SAM" id="Phobius"/>
    </source>
</evidence>
<keyword evidence="8" id="KW-0969">Cilium</keyword>
<dbReference type="Pfam" id="PF00482">
    <property type="entry name" value="T2SSF"/>
    <property type="match status" value="1"/>
</dbReference>
<sequence>MDNSYFSIAFAIFGKYYVNKRSKYFSLRKNLLRSRINIGYDRYLSGVLLMALLSTLLLFILFNALLYVVPIPDISGIALGFPAWTAKYASYKLLAIRVFGGIAFAGLCFSSIYYFAMFYPAIVASERKRKIEQMLPYGINYMSAMSGAGVLPVDLFRSLASNEIYGEVAVEARYLVRDLEVLGYNLVSAMKNLAASTPSPMMQEFLQGSITVVTSGGDLEPYFKIKADQYLIDNRQRQKEFLETLGIMGETYVTAFVAGPLFLIVVISIVALMGGADFMFLYLMVYGIIPVGTLMFIVLVSAITPED</sequence>
<name>A0A1I0AHS2_9EURY</name>
<evidence type="ECO:0000256" key="5">
    <source>
        <dbReference type="ARBA" id="ARBA00023136"/>
    </source>
</evidence>
<gene>
    <name evidence="8" type="ORF">SAMN04488587_1677</name>
</gene>
<evidence type="ECO:0000259" key="7">
    <source>
        <dbReference type="Pfam" id="PF00482"/>
    </source>
</evidence>
<evidence type="ECO:0000256" key="4">
    <source>
        <dbReference type="ARBA" id="ARBA00022989"/>
    </source>
</evidence>